<dbReference type="NCBIfam" id="TIGR02595">
    <property type="entry name" value="PEP_CTERM"/>
    <property type="match status" value="1"/>
</dbReference>
<proteinExistence type="predicted"/>
<organism evidence="2 3">
    <name type="scientific">Pirellulimonas nuda</name>
    <dbReference type="NCBI Taxonomy" id="2528009"/>
    <lineage>
        <taxon>Bacteria</taxon>
        <taxon>Pseudomonadati</taxon>
        <taxon>Planctomycetota</taxon>
        <taxon>Planctomycetia</taxon>
        <taxon>Pirellulales</taxon>
        <taxon>Lacipirellulaceae</taxon>
        <taxon>Pirellulimonas</taxon>
    </lineage>
</organism>
<dbReference type="OrthoDB" id="9553631at2"/>
<keyword evidence="3" id="KW-1185">Reference proteome</keyword>
<accession>A0A518D6X1</accession>
<feature type="domain" description="Ice-binding protein C-terminal" evidence="1">
    <location>
        <begin position="203"/>
        <end position="225"/>
    </location>
</feature>
<sequence>MNHFYRAGRGTLPGALRSLSVGLAFWLAPLFCVPLEAANYVFDIQYFGDDVSLVAPGSQDPTGVTLSPGDTFQWTIAAQDNHYWRVDAAVDFFALMAFTVDPDGLRTGDFSLALRNNGADVLNLMQSNEPTSEVHIGTNGVLLPLGLEFDEMFLDYLLVDSVELLENAADPDNLMQVDTTIQGLLPVLGMPENNEFSPGVVYVPEPGALALITLAALACVAGRRR</sequence>
<dbReference type="EMBL" id="CP036291">
    <property type="protein sequence ID" value="QDU87205.1"/>
    <property type="molecule type" value="Genomic_DNA"/>
</dbReference>
<evidence type="ECO:0000313" key="3">
    <source>
        <dbReference type="Proteomes" id="UP000317429"/>
    </source>
</evidence>
<dbReference type="Pfam" id="PF07589">
    <property type="entry name" value="PEP-CTERM"/>
    <property type="match status" value="1"/>
</dbReference>
<dbReference type="InterPro" id="IPR013424">
    <property type="entry name" value="Ice-binding_C"/>
</dbReference>
<dbReference type="AlphaFoldDB" id="A0A518D6X1"/>
<gene>
    <name evidence="2" type="ORF">Pla175_05620</name>
</gene>
<dbReference type="RefSeq" id="WP_145281128.1">
    <property type="nucleotide sequence ID" value="NZ_CP036291.1"/>
</dbReference>
<dbReference type="KEGG" id="pnd:Pla175_05620"/>
<evidence type="ECO:0000259" key="1">
    <source>
        <dbReference type="Pfam" id="PF07589"/>
    </source>
</evidence>
<protein>
    <recommendedName>
        <fullName evidence="1">Ice-binding protein C-terminal domain-containing protein</fullName>
    </recommendedName>
</protein>
<evidence type="ECO:0000313" key="2">
    <source>
        <dbReference type="EMBL" id="QDU87205.1"/>
    </source>
</evidence>
<reference evidence="2 3" key="1">
    <citation type="submission" date="2019-02" db="EMBL/GenBank/DDBJ databases">
        <title>Deep-cultivation of Planctomycetes and their phenomic and genomic characterization uncovers novel biology.</title>
        <authorList>
            <person name="Wiegand S."/>
            <person name="Jogler M."/>
            <person name="Boedeker C."/>
            <person name="Pinto D."/>
            <person name="Vollmers J."/>
            <person name="Rivas-Marin E."/>
            <person name="Kohn T."/>
            <person name="Peeters S.H."/>
            <person name="Heuer A."/>
            <person name="Rast P."/>
            <person name="Oberbeckmann S."/>
            <person name="Bunk B."/>
            <person name="Jeske O."/>
            <person name="Meyerdierks A."/>
            <person name="Storesund J.E."/>
            <person name="Kallscheuer N."/>
            <person name="Luecker S."/>
            <person name="Lage O.M."/>
            <person name="Pohl T."/>
            <person name="Merkel B.J."/>
            <person name="Hornburger P."/>
            <person name="Mueller R.-W."/>
            <person name="Bruemmer F."/>
            <person name="Labrenz M."/>
            <person name="Spormann A.M."/>
            <person name="Op den Camp H."/>
            <person name="Overmann J."/>
            <person name="Amann R."/>
            <person name="Jetten M.S.M."/>
            <person name="Mascher T."/>
            <person name="Medema M.H."/>
            <person name="Devos D.P."/>
            <person name="Kaster A.-K."/>
            <person name="Ovreas L."/>
            <person name="Rohde M."/>
            <person name="Galperin M.Y."/>
            <person name="Jogler C."/>
        </authorList>
    </citation>
    <scope>NUCLEOTIDE SEQUENCE [LARGE SCALE GENOMIC DNA]</scope>
    <source>
        <strain evidence="2 3">Pla175</strain>
    </source>
</reference>
<dbReference type="Proteomes" id="UP000317429">
    <property type="component" value="Chromosome"/>
</dbReference>
<name>A0A518D6X1_9BACT</name>